<dbReference type="OrthoDB" id="9806894at2"/>
<dbReference type="KEGG" id="dsh:Dshi_2130"/>
<feature type="transmembrane region" description="Helical" evidence="5">
    <location>
        <begin position="6"/>
        <end position="24"/>
    </location>
</feature>
<dbReference type="RefSeq" id="WP_012178798.1">
    <property type="nucleotide sequence ID" value="NC_009952.1"/>
</dbReference>
<evidence type="ECO:0000256" key="2">
    <source>
        <dbReference type="ARBA" id="ARBA00022692"/>
    </source>
</evidence>
<keyword evidence="3 5" id="KW-1133">Transmembrane helix</keyword>
<accession>A8LQJ9</accession>
<feature type="transmembrane region" description="Helical" evidence="5">
    <location>
        <begin position="111"/>
        <end position="131"/>
    </location>
</feature>
<dbReference type="PANTHER" id="PTHR36926:SF1">
    <property type="entry name" value="COLICIN V PRODUCTION PROTEIN"/>
    <property type="match status" value="1"/>
</dbReference>
<name>A8LQJ9_DINSH</name>
<dbReference type="eggNOG" id="COG1286">
    <property type="taxonomic scope" value="Bacteria"/>
</dbReference>
<evidence type="ECO:0000256" key="4">
    <source>
        <dbReference type="ARBA" id="ARBA00023136"/>
    </source>
</evidence>
<dbReference type="STRING" id="398580.Dshi_2130"/>
<dbReference type="EMBL" id="CP000830">
    <property type="protein sequence ID" value="ABV93866.1"/>
    <property type="molecule type" value="Genomic_DNA"/>
</dbReference>
<keyword evidence="2 5" id="KW-0812">Transmembrane</keyword>
<dbReference type="HOGENOM" id="CLU_092720_0_1_5"/>
<dbReference type="Pfam" id="PF02674">
    <property type="entry name" value="Colicin_V"/>
    <property type="match status" value="1"/>
</dbReference>
<keyword evidence="4 5" id="KW-0472">Membrane</keyword>
<sequence>MDGFTLVDGIVAGVIVISALLAFSRGLVREVMAIAGWIAAAIVAFLFAGDVEPLIKELPYVGPILQDSCELAIIAAFAGVFAVTLIVVSVFTPLFSGLIHRTALGGVDQGLGFLFGAVRGILLVAVALLAYERIMVSDSMAMVEDSRSAEVFGSLTTQIEAQIPEDATGWIVGRYEELVGNCGA</sequence>
<comment type="subcellular location">
    <subcellularLocation>
        <location evidence="1">Membrane</location>
        <topology evidence="1">Multi-pass membrane protein</topology>
    </subcellularLocation>
</comment>
<dbReference type="GO" id="GO:0009403">
    <property type="term" value="P:toxin biosynthetic process"/>
    <property type="evidence" value="ECO:0007669"/>
    <property type="project" value="InterPro"/>
</dbReference>
<proteinExistence type="predicted"/>
<organism evidence="6 7">
    <name type="scientific">Dinoroseobacter shibae (strain DSM 16493 / NCIMB 14021 / DFL 12)</name>
    <dbReference type="NCBI Taxonomy" id="398580"/>
    <lineage>
        <taxon>Bacteria</taxon>
        <taxon>Pseudomonadati</taxon>
        <taxon>Pseudomonadota</taxon>
        <taxon>Alphaproteobacteria</taxon>
        <taxon>Rhodobacterales</taxon>
        <taxon>Roseobacteraceae</taxon>
        <taxon>Dinoroseobacter</taxon>
    </lineage>
</organism>
<evidence type="ECO:0000256" key="5">
    <source>
        <dbReference type="SAM" id="Phobius"/>
    </source>
</evidence>
<feature type="transmembrane region" description="Helical" evidence="5">
    <location>
        <begin position="71"/>
        <end position="99"/>
    </location>
</feature>
<dbReference type="PANTHER" id="PTHR36926">
    <property type="entry name" value="COLICIN V PRODUCTION PROTEIN"/>
    <property type="match status" value="1"/>
</dbReference>
<feature type="transmembrane region" description="Helical" evidence="5">
    <location>
        <begin position="31"/>
        <end position="51"/>
    </location>
</feature>
<dbReference type="Proteomes" id="UP000006833">
    <property type="component" value="Chromosome"/>
</dbReference>
<gene>
    <name evidence="6" type="ordered locus">Dshi_2130</name>
</gene>
<protein>
    <submittedName>
        <fullName evidence="6">Putative colicin V production protein</fullName>
    </submittedName>
</protein>
<evidence type="ECO:0000256" key="1">
    <source>
        <dbReference type="ARBA" id="ARBA00004141"/>
    </source>
</evidence>
<evidence type="ECO:0000256" key="3">
    <source>
        <dbReference type="ARBA" id="ARBA00022989"/>
    </source>
</evidence>
<evidence type="ECO:0000313" key="6">
    <source>
        <dbReference type="EMBL" id="ABV93866.1"/>
    </source>
</evidence>
<keyword evidence="7" id="KW-1185">Reference proteome</keyword>
<dbReference type="GO" id="GO:0016020">
    <property type="term" value="C:membrane"/>
    <property type="evidence" value="ECO:0007669"/>
    <property type="project" value="UniProtKB-SubCell"/>
</dbReference>
<reference evidence="7" key="1">
    <citation type="journal article" date="2010" name="ISME J.">
        <title>The complete genome sequence of the algal symbiont Dinoroseobacter shibae: a hitchhiker's guide to life in the sea.</title>
        <authorList>
            <person name="Wagner-Dobler I."/>
            <person name="Ballhausen B."/>
            <person name="Berger M."/>
            <person name="Brinkhoff T."/>
            <person name="Buchholz I."/>
            <person name="Bunk B."/>
            <person name="Cypionka H."/>
            <person name="Daniel R."/>
            <person name="Drepper T."/>
            <person name="Gerdts G."/>
            <person name="Hahnke S."/>
            <person name="Han C."/>
            <person name="Jahn D."/>
            <person name="Kalhoefer D."/>
            <person name="Kiss H."/>
            <person name="Klenk H.P."/>
            <person name="Kyrpides N."/>
            <person name="Liebl W."/>
            <person name="Liesegang H."/>
            <person name="Meincke L."/>
            <person name="Pati A."/>
            <person name="Petersen J."/>
            <person name="Piekarski T."/>
            <person name="Pommerenke C."/>
            <person name="Pradella S."/>
            <person name="Pukall R."/>
            <person name="Rabus R."/>
            <person name="Stackebrandt E."/>
            <person name="Thole S."/>
            <person name="Thompson L."/>
            <person name="Tielen P."/>
            <person name="Tomasch J."/>
            <person name="von Jan M."/>
            <person name="Wanphrut N."/>
            <person name="Wichels A."/>
            <person name="Zech H."/>
            <person name="Simon M."/>
        </authorList>
    </citation>
    <scope>NUCLEOTIDE SEQUENCE [LARGE SCALE GENOMIC DNA]</scope>
    <source>
        <strain evidence="7">DSM 16493 / NCIMB 14021 / DFL 12</strain>
    </source>
</reference>
<dbReference type="InterPro" id="IPR052719">
    <property type="entry name" value="CvpA-like"/>
</dbReference>
<evidence type="ECO:0000313" key="7">
    <source>
        <dbReference type="Proteomes" id="UP000006833"/>
    </source>
</evidence>
<dbReference type="AlphaFoldDB" id="A8LQJ9"/>
<dbReference type="InterPro" id="IPR003825">
    <property type="entry name" value="Colicin-V_CvpA"/>
</dbReference>